<dbReference type="AlphaFoldDB" id="A0A6L2NFM0"/>
<accession>A0A6L2NFM0</accession>
<evidence type="ECO:0000313" key="2">
    <source>
        <dbReference type="EMBL" id="GEU83344.1"/>
    </source>
</evidence>
<evidence type="ECO:0000256" key="1">
    <source>
        <dbReference type="SAM" id="MobiDB-lite"/>
    </source>
</evidence>
<dbReference type="EMBL" id="BKCJ010008664">
    <property type="protein sequence ID" value="GEU83344.1"/>
    <property type="molecule type" value="Genomic_DNA"/>
</dbReference>
<organism evidence="2">
    <name type="scientific">Tanacetum cinerariifolium</name>
    <name type="common">Dalmatian daisy</name>
    <name type="synonym">Chrysanthemum cinerariifolium</name>
    <dbReference type="NCBI Taxonomy" id="118510"/>
    <lineage>
        <taxon>Eukaryota</taxon>
        <taxon>Viridiplantae</taxon>
        <taxon>Streptophyta</taxon>
        <taxon>Embryophyta</taxon>
        <taxon>Tracheophyta</taxon>
        <taxon>Spermatophyta</taxon>
        <taxon>Magnoliopsida</taxon>
        <taxon>eudicotyledons</taxon>
        <taxon>Gunneridae</taxon>
        <taxon>Pentapetalae</taxon>
        <taxon>asterids</taxon>
        <taxon>campanulids</taxon>
        <taxon>Asterales</taxon>
        <taxon>Asteraceae</taxon>
        <taxon>Asteroideae</taxon>
        <taxon>Anthemideae</taxon>
        <taxon>Anthemidinae</taxon>
        <taxon>Tanacetum</taxon>
    </lineage>
</organism>
<comment type="caution">
    <text evidence="2">The sequence shown here is derived from an EMBL/GenBank/DDBJ whole genome shotgun (WGS) entry which is preliminary data.</text>
</comment>
<gene>
    <name evidence="2" type="ORF">Tci_055322</name>
</gene>
<proteinExistence type="predicted"/>
<protein>
    <submittedName>
        <fullName evidence="2">Squalene synthase</fullName>
    </submittedName>
</protein>
<feature type="region of interest" description="Disordered" evidence="1">
    <location>
        <begin position="213"/>
        <end position="233"/>
    </location>
</feature>
<name>A0A6L2NFM0_TANCI</name>
<reference evidence="2" key="1">
    <citation type="journal article" date="2019" name="Sci. Rep.">
        <title>Draft genome of Tanacetum cinerariifolium, the natural source of mosquito coil.</title>
        <authorList>
            <person name="Yamashiro T."/>
            <person name="Shiraishi A."/>
            <person name="Satake H."/>
            <person name="Nakayama K."/>
        </authorList>
    </citation>
    <scope>NUCLEOTIDE SEQUENCE</scope>
</reference>
<sequence length="233" mass="26663">MIPKTDGLQEYKKLHVVSYGINRVARPLLLSVLEYGRYGVSNVLDTAYRGFLGVGTTFDIFQNILFPYSLNTAYCLLLNTAYWILFPSWSLNHITHPHCEALKTVLKVGKTSMSRDGSVFVYNTNVLREQFAGLVIQQGLPFNHFENPQMTRVFQNYMQQKYNHDHLDATERIQHTSNLEKCLDFEAEILEEEVLEHEAIALSNEEVALDEAASEARSSRGEEIYDMTLSESD</sequence>